<feature type="transmembrane region" description="Helical" evidence="1">
    <location>
        <begin position="288"/>
        <end position="309"/>
    </location>
</feature>
<dbReference type="STRING" id="214095.RU97_GL000148"/>
<organism evidence="2 3">
    <name type="scientific">Enterococcus canis</name>
    <dbReference type="NCBI Taxonomy" id="214095"/>
    <lineage>
        <taxon>Bacteria</taxon>
        <taxon>Bacillati</taxon>
        <taxon>Bacillota</taxon>
        <taxon>Bacilli</taxon>
        <taxon>Lactobacillales</taxon>
        <taxon>Enterococcaceae</taxon>
        <taxon>Enterococcus</taxon>
    </lineage>
</organism>
<dbReference type="AlphaFoldDB" id="A0A1L8RJN1"/>
<gene>
    <name evidence="2" type="ORF">RU97_GL000148</name>
</gene>
<keyword evidence="1" id="KW-1133">Transmembrane helix</keyword>
<evidence type="ECO:0000313" key="3">
    <source>
        <dbReference type="Proteomes" id="UP000181884"/>
    </source>
</evidence>
<dbReference type="Proteomes" id="UP000181884">
    <property type="component" value="Unassembled WGS sequence"/>
</dbReference>
<feature type="transmembrane region" description="Helical" evidence="1">
    <location>
        <begin position="218"/>
        <end position="243"/>
    </location>
</feature>
<evidence type="ECO:0000256" key="1">
    <source>
        <dbReference type="SAM" id="Phobius"/>
    </source>
</evidence>
<name>A0A1L8RJN1_9ENTE</name>
<dbReference type="RefSeq" id="WP_067391540.1">
    <property type="nucleotide sequence ID" value="NZ_JXKH01000001.1"/>
</dbReference>
<keyword evidence="3" id="KW-1185">Reference proteome</keyword>
<keyword evidence="1" id="KW-0812">Transmembrane</keyword>
<proteinExistence type="predicted"/>
<keyword evidence="1" id="KW-0472">Membrane</keyword>
<evidence type="ECO:0000313" key="2">
    <source>
        <dbReference type="EMBL" id="OJG19915.1"/>
    </source>
</evidence>
<feature type="transmembrane region" description="Helical" evidence="1">
    <location>
        <begin position="180"/>
        <end position="198"/>
    </location>
</feature>
<sequence>MNYFLIELKQFFLHKKTLTILLAVCLVAGFLGLSEKNQRPIERIDVSEMMARYESRQYFLDHFENTPGTDGGELMLYDWFTQWNPVEKERIEAAKNHDWQQYAAASAQWYRYGLQYTGGQMVPMPPEYYTFGNLYPAYDFYYHYSYTEALLTAFAKEQPTKAALEEKTGLQIFLKVMNGWLPFFLILATTFSLTDLLLKDRHHRSLVAGYPLSVTRILLAKTAVALCGAVTVFGLALLTIVGVNLDQGIGSLAYPVPVLRLTADVTRPIVGFENFDIRSIGNLLGQEFLLYMLISLVIIRLSWLVALWWKQEGLILLLTAGAILAGPLRERRWYSIIIDRSNDPTLYFGLGQIVTGYRRFFYGSANFTFFKGCLLFGGIWLVLELILWWWTHRRRFQLLA</sequence>
<feature type="transmembrane region" description="Helical" evidence="1">
    <location>
        <begin position="368"/>
        <end position="390"/>
    </location>
</feature>
<accession>A0A1L8RJN1</accession>
<comment type="caution">
    <text evidence="2">The sequence shown here is derived from an EMBL/GenBank/DDBJ whole genome shotgun (WGS) entry which is preliminary data.</text>
</comment>
<protein>
    <submittedName>
        <fullName evidence="2">Uncharacterized protein</fullName>
    </submittedName>
</protein>
<reference evidence="2 3" key="1">
    <citation type="submission" date="2014-12" db="EMBL/GenBank/DDBJ databases">
        <title>Draft genome sequences of 29 type strains of Enterococci.</title>
        <authorList>
            <person name="Zhong Z."/>
            <person name="Sun Z."/>
            <person name="Liu W."/>
            <person name="Zhang W."/>
            <person name="Zhang H."/>
        </authorList>
    </citation>
    <scope>NUCLEOTIDE SEQUENCE [LARGE SCALE GENOMIC DNA]</scope>
    <source>
        <strain evidence="2 3">DSM 17029</strain>
    </source>
</reference>
<dbReference type="EMBL" id="JXKH01000001">
    <property type="protein sequence ID" value="OJG19915.1"/>
    <property type="molecule type" value="Genomic_DNA"/>
</dbReference>